<comment type="caution">
    <text evidence="2">The sequence shown here is derived from an EMBL/GenBank/DDBJ whole genome shotgun (WGS) entry which is preliminary data.</text>
</comment>
<name>A0A1S9PBN9_9SPHI</name>
<evidence type="ECO:0008006" key="4">
    <source>
        <dbReference type="Google" id="ProtNLM"/>
    </source>
</evidence>
<dbReference type="RefSeq" id="WP_078350080.1">
    <property type="nucleotide sequence ID" value="NZ_MBTF01000034.1"/>
</dbReference>
<gene>
    <name evidence="2" type="ORF">BC343_11905</name>
</gene>
<feature type="transmembrane region" description="Helical" evidence="1">
    <location>
        <begin position="12"/>
        <end position="36"/>
    </location>
</feature>
<protein>
    <recommendedName>
        <fullName evidence="4">Prepilin-type N-terminal cleavage/methylation domain-containing protein</fullName>
    </recommendedName>
</protein>
<accession>A0A1S9PBN9</accession>
<reference evidence="2 3" key="1">
    <citation type="submission" date="2016-07" db="EMBL/GenBank/DDBJ databases">
        <title>Genomic analysis of zinc-resistant bacterium Mucilaginibacter pedocola TBZ30.</title>
        <authorList>
            <person name="Huang J."/>
            <person name="Tang J."/>
        </authorList>
    </citation>
    <scope>NUCLEOTIDE SEQUENCE [LARGE SCALE GENOMIC DNA]</scope>
    <source>
        <strain evidence="2 3">TBZ30</strain>
    </source>
</reference>
<proteinExistence type="predicted"/>
<sequence length="122" mass="13301">MVRQVAKHKLTASSLLEVLIAMVVIVVVFGIGMMIYSNVARSSVTTTKLRARSILDTELSDTEENSAAADSNYSVDSLGITRVYTPFLQAKNLQVVTLTAFGTRGDTLAQVQKVILRNEPKN</sequence>
<keyword evidence="3" id="KW-1185">Reference proteome</keyword>
<keyword evidence="1" id="KW-1133">Transmembrane helix</keyword>
<keyword evidence="1" id="KW-0812">Transmembrane</keyword>
<evidence type="ECO:0000313" key="3">
    <source>
        <dbReference type="Proteomes" id="UP000189739"/>
    </source>
</evidence>
<dbReference type="Proteomes" id="UP000189739">
    <property type="component" value="Unassembled WGS sequence"/>
</dbReference>
<dbReference type="STRING" id="1792845.BC343_11905"/>
<organism evidence="2 3">
    <name type="scientific">Mucilaginibacter pedocola</name>
    <dbReference type="NCBI Taxonomy" id="1792845"/>
    <lineage>
        <taxon>Bacteria</taxon>
        <taxon>Pseudomonadati</taxon>
        <taxon>Bacteroidota</taxon>
        <taxon>Sphingobacteriia</taxon>
        <taxon>Sphingobacteriales</taxon>
        <taxon>Sphingobacteriaceae</taxon>
        <taxon>Mucilaginibacter</taxon>
    </lineage>
</organism>
<dbReference type="AlphaFoldDB" id="A0A1S9PBN9"/>
<dbReference type="EMBL" id="MBTF01000034">
    <property type="protein sequence ID" value="OOQ58331.1"/>
    <property type="molecule type" value="Genomic_DNA"/>
</dbReference>
<keyword evidence="1" id="KW-0472">Membrane</keyword>
<evidence type="ECO:0000313" key="2">
    <source>
        <dbReference type="EMBL" id="OOQ58331.1"/>
    </source>
</evidence>
<evidence type="ECO:0000256" key="1">
    <source>
        <dbReference type="SAM" id="Phobius"/>
    </source>
</evidence>